<dbReference type="PANTHER" id="PTHR31286">
    <property type="entry name" value="GLYCINE-RICH CELL WALL STRUCTURAL PROTEIN 1.8-LIKE"/>
    <property type="match status" value="1"/>
</dbReference>
<accession>A0AAW2TE53</accession>
<evidence type="ECO:0000313" key="1">
    <source>
        <dbReference type="EMBL" id="KAL0403041.1"/>
    </source>
</evidence>
<sequence>MDSSSSSLRRRLLWNKLSNEGHGCSEVPVWIKLRHLPVELWTDEGLSTVASGIGIPFYPDAISQVVFARVFVMPDISLKLPKHIVIVVPHEDGRETTCKVDVEYEWLPPKCNSCISLGHAMKACPANKPPKPVVSVYVQKATVPSRQPHPVAATDEPGDDVGEQRELWLALVRLAEVTDTEPWLVGDNFNAVLDMSEVCGASGDIRVAMDDFQGCITQI</sequence>
<gene>
    <name evidence="1" type="ORF">Sradi_1944900</name>
</gene>
<dbReference type="PANTHER" id="PTHR31286:SF165">
    <property type="entry name" value="DUF4283 DOMAIN-CONTAINING PROTEIN"/>
    <property type="match status" value="1"/>
</dbReference>
<organism evidence="1">
    <name type="scientific">Sesamum radiatum</name>
    <name type="common">Black benniseed</name>
    <dbReference type="NCBI Taxonomy" id="300843"/>
    <lineage>
        <taxon>Eukaryota</taxon>
        <taxon>Viridiplantae</taxon>
        <taxon>Streptophyta</taxon>
        <taxon>Embryophyta</taxon>
        <taxon>Tracheophyta</taxon>
        <taxon>Spermatophyta</taxon>
        <taxon>Magnoliopsida</taxon>
        <taxon>eudicotyledons</taxon>
        <taxon>Gunneridae</taxon>
        <taxon>Pentapetalae</taxon>
        <taxon>asterids</taxon>
        <taxon>lamiids</taxon>
        <taxon>Lamiales</taxon>
        <taxon>Pedaliaceae</taxon>
        <taxon>Sesamum</taxon>
    </lineage>
</organism>
<dbReference type="InterPro" id="IPR040256">
    <property type="entry name" value="At4g02000-like"/>
</dbReference>
<comment type="caution">
    <text evidence="1">The sequence shown here is derived from an EMBL/GenBank/DDBJ whole genome shotgun (WGS) entry which is preliminary data.</text>
</comment>
<proteinExistence type="predicted"/>
<protein>
    <recommendedName>
        <fullName evidence="2">DUF4283 domain-containing protein</fullName>
    </recommendedName>
</protein>
<dbReference type="EMBL" id="JACGWJ010000008">
    <property type="protein sequence ID" value="KAL0403041.1"/>
    <property type="molecule type" value="Genomic_DNA"/>
</dbReference>
<evidence type="ECO:0008006" key="2">
    <source>
        <dbReference type="Google" id="ProtNLM"/>
    </source>
</evidence>
<reference evidence="1" key="2">
    <citation type="journal article" date="2024" name="Plant">
        <title>Genomic evolution and insights into agronomic trait innovations of Sesamum species.</title>
        <authorList>
            <person name="Miao H."/>
            <person name="Wang L."/>
            <person name="Qu L."/>
            <person name="Liu H."/>
            <person name="Sun Y."/>
            <person name="Le M."/>
            <person name="Wang Q."/>
            <person name="Wei S."/>
            <person name="Zheng Y."/>
            <person name="Lin W."/>
            <person name="Duan Y."/>
            <person name="Cao H."/>
            <person name="Xiong S."/>
            <person name="Wang X."/>
            <person name="Wei L."/>
            <person name="Li C."/>
            <person name="Ma Q."/>
            <person name="Ju M."/>
            <person name="Zhao R."/>
            <person name="Li G."/>
            <person name="Mu C."/>
            <person name="Tian Q."/>
            <person name="Mei H."/>
            <person name="Zhang T."/>
            <person name="Gao T."/>
            <person name="Zhang H."/>
        </authorList>
    </citation>
    <scope>NUCLEOTIDE SEQUENCE</scope>
    <source>
        <strain evidence="1">G02</strain>
    </source>
</reference>
<name>A0AAW2TE53_SESRA</name>
<reference evidence="1" key="1">
    <citation type="submission" date="2020-06" db="EMBL/GenBank/DDBJ databases">
        <authorList>
            <person name="Li T."/>
            <person name="Hu X."/>
            <person name="Zhang T."/>
            <person name="Song X."/>
            <person name="Zhang H."/>
            <person name="Dai N."/>
            <person name="Sheng W."/>
            <person name="Hou X."/>
            <person name="Wei L."/>
        </authorList>
    </citation>
    <scope>NUCLEOTIDE SEQUENCE</scope>
    <source>
        <strain evidence="1">G02</strain>
        <tissue evidence="1">Leaf</tissue>
    </source>
</reference>
<dbReference type="AlphaFoldDB" id="A0AAW2TE53"/>